<proteinExistence type="predicted"/>
<dbReference type="PANTHER" id="PTHR30250:SF11">
    <property type="entry name" value="O-ANTIGEN TRANSPORTER-RELATED"/>
    <property type="match status" value="1"/>
</dbReference>
<feature type="transmembrane region" description="Helical" evidence="7">
    <location>
        <begin position="64"/>
        <end position="86"/>
    </location>
</feature>
<evidence type="ECO:0000256" key="2">
    <source>
        <dbReference type="ARBA" id="ARBA00022475"/>
    </source>
</evidence>
<feature type="transmembrane region" description="Helical" evidence="7">
    <location>
        <begin position="176"/>
        <end position="195"/>
    </location>
</feature>
<dbReference type="AlphaFoldDB" id="A0A518E583"/>
<feature type="transmembrane region" description="Helical" evidence="7">
    <location>
        <begin position="396"/>
        <end position="418"/>
    </location>
</feature>
<feature type="transmembrane region" description="Helical" evidence="7">
    <location>
        <begin position="424"/>
        <end position="443"/>
    </location>
</feature>
<organism evidence="8 9">
    <name type="scientific">Lignipirellula cremea</name>
    <dbReference type="NCBI Taxonomy" id="2528010"/>
    <lineage>
        <taxon>Bacteria</taxon>
        <taxon>Pseudomonadati</taxon>
        <taxon>Planctomycetota</taxon>
        <taxon>Planctomycetia</taxon>
        <taxon>Pirellulales</taxon>
        <taxon>Pirellulaceae</taxon>
        <taxon>Lignipirellula</taxon>
    </lineage>
</organism>
<evidence type="ECO:0000256" key="3">
    <source>
        <dbReference type="ARBA" id="ARBA00022692"/>
    </source>
</evidence>
<gene>
    <name evidence="8" type="ORF">Pla8534_71500</name>
</gene>
<feature type="transmembrane region" description="Helical" evidence="7">
    <location>
        <begin position="291"/>
        <end position="312"/>
    </location>
</feature>
<feature type="region of interest" description="Disordered" evidence="6">
    <location>
        <begin position="1"/>
        <end position="20"/>
    </location>
</feature>
<evidence type="ECO:0000313" key="9">
    <source>
        <dbReference type="Proteomes" id="UP000317648"/>
    </source>
</evidence>
<dbReference type="Proteomes" id="UP000317648">
    <property type="component" value="Chromosome"/>
</dbReference>
<feature type="transmembrane region" description="Helical" evidence="7">
    <location>
        <begin position="144"/>
        <end position="164"/>
    </location>
</feature>
<dbReference type="KEGG" id="lcre:Pla8534_71500"/>
<keyword evidence="4 7" id="KW-1133">Transmembrane helix</keyword>
<evidence type="ECO:0000256" key="6">
    <source>
        <dbReference type="SAM" id="MobiDB-lite"/>
    </source>
</evidence>
<keyword evidence="3 7" id="KW-0812">Transmembrane</keyword>
<protein>
    <submittedName>
        <fullName evidence="8">MurJ-like flippase</fullName>
    </submittedName>
</protein>
<feature type="transmembrane region" description="Helical" evidence="7">
    <location>
        <begin position="455"/>
        <end position="483"/>
    </location>
</feature>
<feature type="transmembrane region" description="Helical" evidence="7">
    <location>
        <begin position="333"/>
        <end position="353"/>
    </location>
</feature>
<dbReference type="GO" id="GO:0005886">
    <property type="term" value="C:plasma membrane"/>
    <property type="evidence" value="ECO:0007669"/>
    <property type="project" value="UniProtKB-SubCell"/>
</dbReference>
<feature type="transmembrane region" description="Helical" evidence="7">
    <location>
        <begin position="239"/>
        <end position="260"/>
    </location>
</feature>
<feature type="transmembrane region" description="Helical" evidence="7">
    <location>
        <begin position="365"/>
        <end position="384"/>
    </location>
</feature>
<feature type="transmembrane region" description="Helical" evidence="7">
    <location>
        <begin position="201"/>
        <end position="218"/>
    </location>
</feature>
<feature type="transmembrane region" description="Helical" evidence="7">
    <location>
        <begin position="107"/>
        <end position="132"/>
    </location>
</feature>
<sequence>MNAPSDQAGSVTPADSGSPVSLPTDSLALGMAFMLAMTILQRLIGFGRNVVFCRLLTDEQLGQWSLAFSFLMLAAPLAVLGLPGSFGRYAEYYHRRGQLRPFLRRTTIVSTLLGLLGVSLLFCASEAAAWVVFKERSLGGLVRWLAVALACAIVFNFINELLIALRQVRASSVMQFVHSMLFTLLGVSLLAGFGGGVSSLVTAYVVACLGGMAAAIWFTRSCFSSLSGTTETALSHRDLWSKLIPFAGWVWVINLLSNLFDAADRYMILHFAQGDTSLAQSLVGQYHSSRVTPLLLVSLAGMLGGVILPYLSHEWEVGRQQLVARRVLLALKLLSLGFTLAGVGILLGSPWLFAWALNGRYAEGLAVMPGTTAYCVWFSLLIVTQNYLWCAEKAKLASLALFLGLILNFSLNAVLVPWWGLPGAVAATAAANATALVLLLGLSSRSGMKMDCGGWCAALLPILLLGGPLPGAIGLLAFVLLAMPYRWYFSQEDRVELDAAFRLLCDKLRHRTRLSSCPDNQP</sequence>
<keyword evidence="5 7" id="KW-0472">Membrane</keyword>
<dbReference type="InterPro" id="IPR050833">
    <property type="entry name" value="Poly_Biosynth_Transport"/>
</dbReference>
<evidence type="ECO:0000313" key="8">
    <source>
        <dbReference type="EMBL" id="QDU99237.1"/>
    </source>
</evidence>
<evidence type="ECO:0000256" key="5">
    <source>
        <dbReference type="ARBA" id="ARBA00023136"/>
    </source>
</evidence>
<evidence type="ECO:0000256" key="4">
    <source>
        <dbReference type="ARBA" id="ARBA00022989"/>
    </source>
</evidence>
<dbReference type="RefSeq" id="WP_145059111.1">
    <property type="nucleotide sequence ID" value="NZ_CP036433.1"/>
</dbReference>
<reference evidence="8 9" key="1">
    <citation type="submission" date="2019-02" db="EMBL/GenBank/DDBJ databases">
        <title>Deep-cultivation of Planctomycetes and their phenomic and genomic characterization uncovers novel biology.</title>
        <authorList>
            <person name="Wiegand S."/>
            <person name="Jogler M."/>
            <person name="Boedeker C."/>
            <person name="Pinto D."/>
            <person name="Vollmers J."/>
            <person name="Rivas-Marin E."/>
            <person name="Kohn T."/>
            <person name="Peeters S.H."/>
            <person name="Heuer A."/>
            <person name="Rast P."/>
            <person name="Oberbeckmann S."/>
            <person name="Bunk B."/>
            <person name="Jeske O."/>
            <person name="Meyerdierks A."/>
            <person name="Storesund J.E."/>
            <person name="Kallscheuer N."/>
            <person name="Luecker S."/>
            <person name="Lage O.M."/>
            <person name="Pohl T."/>
            <person name="Merkel B.J."/>
            <person name="Hornburger P."/>
            <person name="Mueller R.-W."/>
            <person name="Bruemmer F."/>
            <person name="Labrenz M."/>
            <person name="Spormann A.M."/>
            <person name="Op den Camp H."/>
            <person name="Overmann J."/>
            <person name="Amann R."/>
            <person name="Jetten M.S.M."/>
            <person name="Mascher T."/>
            <person name="Medema M.H."/>
            <person name="Devos D.P."/>
            <person name="Kaster A.-K."/>
            <person name="Ovreas L."/>
            <person name="Rohde M."/>
            <person name="Galperin M.Y."/>
            <person name="Jogler C."/>
        </authorList>
    </citation>
    <scope>NUCLEOTIDE SEQUENCE [LARGE SCALE GENOMIC DNA]</scope>
    <source>
        <strain evidence="8 9">Pla85_3_4</strain>
    </source>
</reference>
<accession>A0A518E583</accession>
<dbReference type="EMBL" id="CP036433">
    <property type="protein sequence ID" value="QDU99237.1"/>
    <property type="molecule type" value="Genomic_DNA"/>
</dbReference>
<dbReference type="InterPro" id="IPR002797">
    <property type="entry name" value="Polysacc_synth"/>
</dbReference>
<name>A0A518E583_9BACT</name>
<dbReference type="Pfam" id="PF01943">
    <property type="entry name" value="Polysacc_synt"/>
    <property type="match status" value="1"/>
</dbReference>
<keyword evidence="2" id="KW-1003">Cell membrane</keyword>
<evidence type="ECO:0000256" key="7">
    <source>
        <dbReference type="SAM" id="Phobius"/>
    </source>
</evidence>
<keyword evidence="9" id="KW-1185">Reference proteome</keyword>
<evidence type="ECO:0000256" key="1">
    <source>
        <dbReference type="ARBA" id="ARBA00004651"/>
    </source>
</evidence>
<comment type="subcellular location">
    <subcellularLocation>
        <location evidence="1">Cell membrane</location>
        <topology evidence="1">Multi-pass membrane protein</topology>
    </subcellularLocation>
</comment>
<dbReference type="OrthoDB" id="256720at2"/>
<dbReference type="PANTHER" id="PTHR30250">
    <property type="entry name" value="PST FAMILY PREDICTED COLANIC ACID TRANSPORTER"/>
    <property type="match status" value="1"/>
</dbReference>